<dbReference type="Proteomes" id="UP001497482">
    <property type="component" value="Chromosome 19"/>
</dbReference>
<feature type="signal peptide" evidence="1">
    <location>
        <begin position="1"/>
        <end position="19"/>
    </location>
</feature>
<feature type="chain" id="PRO_5043629177" evidence="1">
    <location>
        <begin position="20"/>
        <end position="143"/>
    </location>
</feature>
<evidence type="ECO:0000256" key="1">
    <source>
        <dbReference type="SAM" id="SignalP"/>
    </source>
</evidence>
<proteinExistence type="predicted"/>
<keyword evidence="1" id="KW-0732">Signal</keyword>
<gene>
    <name evidence="2" type="ORF">KC01_LOCUS19966</name>
</gene>
<dbReference type="EMBL" id="OZ035841">
    <property type="protein sequence ID" value="CAL1590454.1"/>
    <property type="molecule type" value="Genomic_DNA"/>
</dbReference>
<name>A0AAV2KT00_KNICA</name>
<evidence type="ECO:0000313" key="2">
    <source>
        <dbReference type="EMBL" id="CAL1590454.1"/>
    </source>
</evidence>
<accession>A0AAV2KT00</accession>
<dbReference type="AlphaFoldDB" id="A0AAV2KT00"/>
<sequence>MGRPFRVLLVFSLMLATNAQVNLHETNHFLFAAPEDNITLPCLNKDVEFRGSVQTGSCIGAHSVHWFKKSEESTAGVLYSRGNSSDQCEKSTDSPTNSCFYNLHIHNEQDEDSLHYAALNVQSSSRRQRVTVQTDCVYSRVHL</sequence>
<protein>
    <submittedName>
        <fullName evidence="2">Uncharacterized protein</fullName>
    </submittedName>
</protein>
<organism evidence="2 3">
    <name type="scientific">Knipowitschia caucasica</name>
    <name type="common">Caucasian dwarf goby</name>
    <name type="synonym">Pomatoschistus caucasicus</name>
    <dbReference type="NCBI Taxonomy" id="637954"/>
    <lineage>
        <taxon>Eukaryota</taxon>
        <taxon>Metazoa</taxon>
        <taxon>Chordata</taxon>
        <taxon>Craniata</taxon>
        <taxon>Vertebrata</taxon>
        <taxon>Euteleostomi</taxon>
        <taxon>Actinopterygii</taxon>
        <taxon>Neopterygii</taxon>
        <taxon>Teleostei</taxon>
        <taxon>Neoteleostei</taxon>
        <taxon>Acanthomorphata</taxon>
        <taxon>Gobiaria</taxon>
        <taxon>Gobiiformes</taxon>
        <taxon>Gobioidei</taxon>
        <taxon>Gobiidae</taxon>
        <taxon>Gobiinae</taxon>
        <taxon>Knipowitschia</taxon>
    </lineage>
</organism>
<keyword evidence="3" id="KW-1185">Reference proteome</keyword>
<evidence type="ECO:0000313" key="3">
    <source>
        <dbReference type="Proteomes" id="UP001497482"/>
    </source>
</evidence>
<dbReference type="InterPro" id="IPR013783">
    <property type="entry name" value="Ig-like_fold"/>
</dbReference>
<dbReference type="Gene3D" id="2.60.40.10">
    <property type="entry name" value="Immunoglobulins"/>
    <property type="match status" value="1"/>
</dbReference>
<reference evidence="2 3" key="1">
    <citation type="submission" date="2024-04" db="EMBL/GenBank/DDBJ databases">
        <authorList>
            <person name="Waldvogel A.-M."/>
            <person name="Schoenle A."/>
        </authorList>
    </citation>
    <scope>NUCLEOTIDE SEQUENCE [LARGE SCALE GENOMIC DNA]</scope>
</reference>